<feature type="transmembrane region" description="Helical" evidence="7">
    <location>
        <begin position="20"/>
        <end position="38"/>
    </location>
</feature>
<comment type="catalytic activity">
    <reaction evidence="7">
        <text>L-cysteinyl-[prolipoprotein] + a 1,2-diacyl-sn-glycero-3-phospho-(1'-sn-glycerol) = an S-1,2-diacyl-sn-glyceryl-L-cysteinyl-[prolipoprotein] + sn-glycerol 1-phosphate + H(+)</text>
        <dbReference type="Rhea" id="RHEA:56712"/>
        <dbReference type="Rhea" id="RHEA-COMP:14679"/>
        <dbReference type="Rhea" id="RHEA-COMP:14680"/>
        <dbReference type="ChEBI" id="CHEBI:15378"/>
        <dbReference type="ChEBI" id="CHEBI:29950"/>
        <dbReference type="ChEBI" id="CHEBI:57685"/>
        <dbReference type="ChEBI" id="CHEBI:64716"/>
        <dbReference type="ChEBI" id="CHEBI:140658"/>
        <dbReference type="EC" id="2.5.1.145"/>
    </reaction>
</comment>
<dbReference type="GO" id="GO:0042158">
    <property type="term" value="P:lipoprotein biosynthetic process"/>
    <property type="evidence" value="ECO:0007669"/>
    <property type="project" value="UniProtKB-UniRule"/>
</dbReference>
<dbReference type="PANTHER" id="PTHR30589">
    <property type="entry name" value="PROLIPOPROTEIN DIACYLGLYCERYL TRANSFERASE"/>
    <property type="match status" value="1"/>
</dbReference>
<gene>
    <name evidence="7 9" type="primary">lgt</name>
    <name evidence="9" type="ORF">LHA35_15180</name>
</gene>
<dbReference type="PROSITE" id="PS01311">
    <property type="entry name" value="LGT"/>
    <property type="match status" value="1"/>
</dbReference>
<comment type="caution">
    <text evidence="9">The sequence shown here is derived from an EMBL/GenBank/DDBJ whole genome shotgun (WGS) entry which is preliminary data.</text>
</comment>
<comment type="subcellular location">
    <subcellularLocation>
        <location evidence="7">Cell membrane</location>
        <topology evidence="7">Multi-pass membrane protein</topology>
    </subcellularLocation>
</comment>
<accession>A0A9X1IEM0</accession>
<dbReference type="EMBL" id="JAJAQI010000022">
    <property type="protein sequence ID" value="MCB4823077.1"/>
    <property type="molecule type" value="Genomic_DNA"/>
</dbReference>
<evidence type="ECO:0000256" key="4">
    <source>
        <dbReference type="ARBA" id="ARBA00022692"/>
    </source>
</evidence>
<feature type="transmembrane region" description="Helical" evidence="7">
    <location>
        <begin position="176"/>
        <end position="194"/>
    </location>
</feature>
<evidence type="ECO:0000256" key="6">
    <source>
        <dbReference type="ARBA" id="ARBA00023136"/>
    </source>
</evidence>
<feature type="transmembrane region" description="Helical" evidence="7">
    <location>
        <begin position="201"/>
        <end position="221"/>
    </location>
</feature>
<comment type="similarity">
    <text evidence="1 7">Belongs to the Lgt family.</text>
</comment>
<proteinExistence type="inferred from homology"/>
<dbReference type="Pfam" id="PF01790">
    <property type="entry name" value="LGT"/>
    <property type="match status" value="1"/>
</dbReference>
<keyword evidence="6 7" id="KW-0472">Membrane</keyword>
<dbReference type="AlphaFoldDB" id="A0A9X1IEM0"/>
<keyword evidence="10" id="KW-1185">Reference proteome</keyword>
<keyword evidence="2 7" id="KW-1003">Cell membrane</keyword>
<protein>
    <recommendedName>
        <fullName evidence="7">Phosphatidylglycerol--prolipoprotein diacylglyceryl transferase</fullName>
        <ecNumber evidence="7">2.5.1.145</ecNumber>
    </recommendedName>
</protein>
<keyword evidence="4 7" id="KW-0812">Transmembrane</keyword>
<evidence type="ECO:0000256" key="2">
    <source>
        <dbReference type="ARBA" id="ARBA00022475"/>
    </source>
</evidence>
<dbReference type="NCBIfam" id="TIGR00544">
    <property type="entry name" value="lgt"/>
    <property type="match status" value="1"/>
</dbReference>
<feature type="region of interest" description="Disordered" evidence="8">
    <location>
        <begin position="268"/>
        <end position="290"/>
    </location>
</feature>
<evidence type="ECO:0000313" key="9">
    <source>
        <dbReference type="EMBL" id="MCB4823077.1"/>
    </source>
</evidence>
<evidence type="ECO:0000256" key="8">
    <source>
        <dbReference type="SAM" id="MobiDB-lite"/>
    </source>
</evidence>
<comment type="function">
    <text evidence="7">Catalyzes the transfer of the diacylglyceryl group from phosphatidylglycerol to the sulfhydryl group of the N-terminal cysteine of a prolipoprotein, the first step in the formation of mature lipoproteins.</text>
</comment>
<dbReference type="PANTHER" id="PTHR30589:SF0">
    <property type="entry name" value="PHOSPHATIDYLGLYCEROL--PROLIPOPROTEIN DIACYLGLYCERYL TRANSFERASE"/>
    <property type="match status" value="1"/>
</dbReference>
<dbReference type="GO" id="GO:0008961">
    <property type="term" value="F:phosphatidylglycerol-prolipoprotein diacylglyceryl transferase activity"/>
    <property type="evidence" value="ECO:0007669"/>
    <property type="project" value="UniProtKB-UniRule"/>
</dbReference>
<dbReference type="EC" id="2.5.1.145" evidence="7"/>
<sequence length="290" mass="31428">MLALPFPMIDPVLVQVGPFAIRWYALAYITGILLGWRLARRLVALRPVAATPEQVDDFVTWATLGIILGGRLGYVLFYRLGYYLTAPWEALYLWHGGMSFHGGALGVVLALFVFARSRKLDVLSFADRVVCVVPIGLFLGRLANFVNGELWGRVGDVPWAMVFPGAGPEPRHPSQLYQAGLEGLALFGVLMWLVSRPGVRARPGVLSGAFLAGYGVARIIGELFRQPDAHLGFLFAGATMGQLLSLPMVAIGVWLMLRARRRGVSGAQPLGARQEPVTPGLGEKHGGEQG</sequence>
<feature type="transmembrane region" description="Helical" evidence="7">
    <location>
        <begin position="92"/>
        <end position="113"/>
    </location>
</feature>
<keyword evidence="5 7" id="KW-1133">Transmembrane helix</keyword>
<dbReference type="GO" id="GO:0005886">
    <property type="term" value="C:plasma membrane"/>
    <property type="evidence" value="ECO:0007669"/>
    <property type="project" value="UniProtKB-SubCell"/>
</dbReference>
<dbReference type="HAMAP" id="MF_01147">
    <property type="entry name" value="Lgt"/>
    <property type="match status" value="1"/>
</dbReference>
<reference evidence="9" key="1">
    <citation type="submission" date="2021-10" db="EMBL/GenBank/DDBJ databases">
        <title>Roseicella aerolatum sp. nov., isolated from aerosols of e-waste dismantling site.</title>
        <authorList>
            <person name="Qin T."/>
        </authorList>
    </citation>
    <scope>NUCLEOTIDE SEQUENCE</scope>
    <source>
        <strain evidence="9">GB24</strain>
    </source>
</reference>
<dbReference type="InterPro" id="IPR001640">
    <property type="entry name" value="Lgt"/>
</dbReference>
<name>A0A9X1IEM0_9PROT</name>
<comment type="pathway">
    <text evidence="7">Protein modification; lipoprotein biosynthesis (diacylglyceryl transfer).</text>
</comment>
<dbReference type="Proteomes" id="UP001139311">
    <property type="component" value="Unassembled WGS sequence"/>
</dbReference>
<evidence type="ECO:0000313" key="10">
    <source>
        <dbReference type="Proteomes" id="UP001139311"/>
    </source>
</evidence>
<feature type="transmembrane region" description="Helical" evidence="7">
    <location>
        <begin position="58"/>
        <end position="80"/>
    </location>
</feature>
<evidence type="ECO:0000256" key="5">
    <source>
        <dbReference type="ARBA" id="ARBA00022989"/>
    </source>
</evidence>
<evidence type="ECO:0000256" key="3">
    <source>
        <dbReference type="ARBA" id="ARBA00022679"/>
    </source>
</evidence>
<feature type="binding site" evidence="7">
    <location>
        <position position="141"/>
    </location>
    <ligand>
        <name>a 1,2-diacyl-sn-glycero-3-phospho-(1'-sn-glycerol)</name>
        <dbReference type="ChEBI" id="CHEBI:64716"/>
    </ligand>
</feature>
<evidence type="ECO:0000256" key="1">
    <source>
        <dbReference type="ARBA" id="ARBA00007150"/>
    </source>
</evidence>
<feature type="transmembrane region" description="Helical" evidence="7">
    <location>
        <begin position="125"/>
        <end position="143"/>
    </location>
</feature>
<dbReference type="RefSeq" id="WP_226609318.1">
    <property type="nucleotide sequence ID" value="NZ_JAJAQI010000022.1"/>
</dbReference>
<organism evidence="9 10">
    <name type="scientific">Roseicella aerolata</name>
    <dbReference type="NCBI Taxonomy" id="2883479"/>
    <lineage>
        <taxon>Bacteria</taxon>
        <taxon>Pseudomonadati</taxon>
        <taxon>Pseudomonadota</taxon>
        <taxon>Alphaproteobacteria</taxon>
        <taxon>Acetobacterales</taxon>
        <taxon>Roseomonadaceae</taxon>
        <taxon>Roseicella</taxon>
    </lineage>
</organism>
<feature type="transmembrane region" description="Helical" evidence="7">
    <location>
        <begin position="233"/>
        <end position="257"/>
    </location>
</feature>
<evidence type="ECO:0000256" key="7">
    <source>
        <dbReference type="HAMAP-Rule" id="MF_01147"/>
    </source>
</evidence>
<keyword evidence="3 7" id="KW-0808">Transferase</keyword>